<keyword evidence="5" id="KW-0408">Iron</keyword>
<dbReference type="Pfam" id="PF00067">
    <property type="entry name" value="p450"/>
    <property type="match status" value="1"/>
</dbReference>
<evidence type="ECO:0000256" key="2">
    <source>
        <dbReference type="ARBA" id="ARBA00022617"/>
    </source>
</evidence>
<feature type="coiled-coil region" evidence="7">
    <location>
        <begin position="101"/>
        <end position="128"/>
    </location>
</feature>
<evidence type="ECO:0000313" key="9">
    <source>
        <dbReference type="Proteomes" id="UP000828390"/>
    </source>
</evidence>
<keyword evidence="2" id="KW-0349">Heme</keyword>
<dbReference type="InterPro" id="IPR036396">
    <property type="entry name" value="Cyt_P450_sf"/>
</dbReference>
<keyword evidence="4" id="KW-0560">Oxidoreductase</keyword>
<proteinExistence type="inferred from homology"/>
<dbReference type="PANTHER" id="PTHR24289">
    <property type="entry name" value="STEROID 17-ALPHA-HYDROXYLASE/17,20 LYASE"/>
    <property type="match status" value="1"/>
</dbReference>
<reference evidence="8" key="2">
    <citation type="submission" date="2020-11" db="EMBL/GenBank/DDBJ databases">
        <authorList>
            <person name="McCartney M.A."/>
            <person name="Auch B."/>
            <person name="Kono T."/>
            <person name="Mallez S."/>
            <person name="Becker A."/>
            <person name="Gohl D.M."/>
            <person name="Silverstein K.A.T."/>
            <person name="Koren S."/>
            <person name="Bechman K.B."/>
            <person name="Herman A."/>
            <person name="Abrahante J.E."/>
            <person name="Garbe J."/>
        </authorList>
    </citation>
    <scope>NUCLEOTIDE SEQUENCE</scope>
    <source>
        <strain evidence="8">Duluth1</strain>
        <tissue evidence="8">Whole animal</tissue>
    </source>
</reference>
<comment type="similarity">
    <text evidence="1">Belongs to the cytochrome P450 family.</text>
</comment>
<sequence>PLQSEVFERSYTDSFKLSPEKMADSGQEPTIKDVMNCMKTIDTRLVAIELKLHAIDSLEKKVCDFDKELKKIWVALEDRVKRTDARVCPLEEKVELVDVGATKVADRLTQSEKERNELRDDVAYLKSQSMRNNLVFTNIPEDNSTGSEPPEVTERKLRNQLEEKLKIANETADAMRFERTNYQMHEQFPPEVLEKRRKLVPHMKDARKEGKRAWIAYDTLYVDGKPDIILKSGPRELLSLYTRKVQKKIFDFEDKEINFILKAYDELLEKISNFREDIFPPLQYLFKSKAFKRVEDASETVLAYIKKRYSAELATYTPGVQRHLADHLILARQEAEKEEDPEVLASLTETHIRQTLADIFFAGINTSRSTLRFAVLHMIANPKIQQKVQQEIDRVVGQDRLPCLSDRPDLAYT</sequence>
<keyword evidence="7" id="KW-0175">Coiled coil</keyword>
<evidence type="ECO:0008006" key="10">
    <source>
        <dbReference type="Google" id="ProtNLM"/>
    </source>
</evidence>
<evidence type="ECO:0000256" key="5">
    <source>
        <dbReference type="ARBA" id="ARBA00023004"/>
    </source>
</evidence>
<evidence type="ECO:0000256" key="4">
    <source>
        <dbReference type="ARBA" id="ARBA00023002"/>
    </source>
</evidence>
<evidence type="ECO:0000256" key="3">
    <source>
        <dbReference type="ARBA" id="ARBA00022723"/>
    </source>
</evidence>
<dbReference type="PRINTS" id="PR00463">
    <property type="entry name" value="EP450I"/>
</dbReference>
<dbReference type="GO" id="GO:0005506">
    <property type="term" value="F:iron ion binding"/>
    <property type="evidence" value="ECO:0007669"/>
    <property type="project" value="InterPro"/>
</dbReference>
<dbReference type="GO" id="GO:0042446">
    <property type="term" value="P:hormone biosynthetic process"/>
    <property type="evidence" value="ECO:0007669"/>
    <property type="project" value="TreeGrafter"/>
</dbReference>
<reference evidence="8" key="1">
    <citation type="journal article" date="2019" name="bioRxiv">
        <title>The Genome of the Zebra Mussel, Dreissena polymorpha: A Resource for Invasive Species Research.</title>
        <authorList>
            <person name="McCartney M.A."/>
            <person name="Auch B."/>
            <person name="Kono T."/>
            <person name="Mallez S."/>
            <person name="Zhang Y."/>
            <person name="Obille A."/>
            <person name="Becker A."/>
            <person name="Abrahante J.E."/>
            <person name="Garbe J."/>
            <person name="Badalamenti J.P."/>
            <person name="Herman A."/>
            <person name="Mangelson H."/>
            <person name="Liachko I."/>
            <person name="Sullivan S."/>
            <person name="Sone E.D."/>
            <person name="Koren S."/>
            <person name="Silverstein K.A.T."/>
            <person name="Beckman K.B."/>
            <person name="Gohl D.M."/>
        </authorList>
    </citation>
    <scope>NUCLEOTIDE SEQUENCE</scope>
    <source>
        <strain evidence="8">Duluth1</strain>
        <tissue evidence="8">Whole animal</tissue>
    </source>
</reference>
<dbReference type="InterPro" id="IPR002401">
    <property type="entry name" value="Cyt_P450_E_grp-I"/>
</dbReference>
<dbReference type="AlphaFoldDB" id="A0A9D4R0G3"/>
<name>A0A9D4R0G3_DREPO</name>
<dbReference type="EMBL" id="JAIWYP010000003">
    <property type="protein sequence ID" value="KAH3850486.1"/>
    <property type="molecule type" value="Genomic_DNA"/>
</dbReference>
<evidence type="ECO:0000256" key="7">
    <source>
        <dbReference type="SAM" id="Coils"/>
    </source>
</evidence>
<evidence type="ECO:0000256" key="1">
    <source>
        <dbReference type="ARBA" id="ARBA00010617"/>
    </source>
</evidence>
<evidence type="ECO:0000256" key="6">
    <source>
        <dbReference type="ARBA" id="ARBA00023033"/>
    </source>
</evidence>
<protein>
    <recommendedName>
        <fullName evidence="10">Cytochrome P450</fullName>
    </recommendedName>
</protein>
<keyword evidence="3" id="KW-0479">Metal-binding</keyword>
<dbReference type="Gene3D" id="1.10.630.10">
    <property type="entry name" value="Cytochrome P450"/>
    <property type="match status" value="1"/>
</dbReference>
<keyword evidence="9" id="KW-1185">Reference proteome</keyword>
<dbReference type="PANTHER" id="PTHR24289:SF20">
    <property type="entry name" value="STEROID 17-ALPHA-HYDROXYLASE_17,20 LYASE"/>
    <property type="match status" value="1"/>
</dbReference>
<accession>A0A9D4R0G3</accession>
<evidence type="ECO:0000313" key="8">
    <source>
        <dbReference type="EMBL" id="KAH3850486.1"/>
    </source>
</evidence>
<dbReference type="GO" id="GO:0042448">
    <property type="term" value="P:progesterone metabolic process"/>
    <property type="evidence" value="ECO:0007669"/>
    <property type="project" value="TreeGrafter"/>
</dbReference>
<keyword evidence="6" id="KW-0503">Monooxygenase</keyword>
<dbReference type="InterPro" id="IPR001128">
    <property type="entry name" value="Cyt_P450"/>
</dbReference>
<dbReference type="Proteomes" id="UP000828390">
    <property type="component" value="Unassembled WGS sequence"/>
</dbReference>
<dbReference type="SUPFAM" id="SSF48264">
    <property type="entry name" value="Cytochrome P450"/>
    <property type="match status" value="1"/>
</dbReference>
<feature type="non-terminal residue" evidence="8">
    <location>
        <position position="1"/>
    </location>
</feature>
<gene>
    <name evidence="8" type="ORF">DPMN_092898</name>
</gene>
<organism evidence="8 9">
    <name type="scientific">Dreissena polymorpha</name>
    <name type="common">Zebra mussel</name>
    <name type="synonym">Mytilus polymorpha</name>
    <dbReference type="NCBI Taxonomy" id="45954"/>
    <lineage>
        <taxon>Eukaryota</taxon>
        <taxon>Metazoa</taxon>
        <taxon>Spiralia</taxon>
        <taxon>Lophotrochozoa</taxon>
        <taxon>Mollusca</taxon>
        <taxon>Bivalvia</taxon>
        <taxon>Autobranchia</taxon>
        <taxon>Heteroconchia</taxon>
        <taxon>Euheterodonta</taxon>
        <taxon>Imparidentia</taxon>
        <taxon>Neoheterodontei</taxon>
        <taxon>Myida</taxon>
        <taxon>Dreissenoidea</taxon>
        <taxon>Dreissenidae</taxon>
        <taxon>Dreissena</taxon>
    </lineage>
</organism>
<dbReference type="GO" id="GO:0004508">
    <property type="term" value="F:steroid 17-alpha-monooxygenase activity"/>
    <property type="evidence" value="ECO:0007669"/>
    <property type="project" value="TreeGrafter"/>
</dbReference>
<comment type="caution">
    <text evidence="8">The sequence shown here is derived from an EMBL/GenBank/DDBJ whole genome shotgun (WGS) entry which is preliminary data.</text>
</comment>
<dbReference type="GO" id="GO:0020037">
    <property type="term" value="F:heme binding"/>
    <property type="evidence" value="ECO:0007669"/>
    <property type="project" value="InterPro"/>
</dbReference>